<accession>A0ABW7DB78</accession>
<proteinExistence type="predicted"/>
<comment type="caution">
    <text evidence="1">The sequence shown here is derived from an EMBL/GenBank/DDBJ whole genome shotgun (WGS) entry which is preliminary data.</text>
</comment>
<keyword evidence="2" id="KW-1185">Reference proteome</keyword>
<dbReference type="RefSeq" id="WP_394506412.1">
    <property type="nucleotide sequence ID" value="NZ_JBIEIL010000005.1"/>
</dbReference>
<name>A0ABW7DB78_9PSED</name>
<evidence type="ECO:0000313" key="1">
    <source>
        <dbReference type="EMBL" id="MFG6205312.1"/>
    </source>
</evidence>
<dbReference type="Pfam" id="PF02413">
    <property type="entry name" value="Caudo_TAP"/>
    <property type="match status" value="1"/>
</dbReference>
<dbReference type="Proteomes" id="UP001605918">
    <property type="component" value="Unassembled WGS sequence"/>
</dbReference>
<organism evidence="1 2">
    <name type="scientific">Pseudomonas retamae</name>
    <dbReference type="NCBI Taxonomy" id="702110"/>
    <lineage>
        <taxon>Bacteria</taxon>
        <taxon>Pseudomonadati</taxon>
        <taxon>Pseudomonadota</taxon>
        <taxon>Gammaproteobacteria</taxon>
        <taxon>Pseudomonadales</taxon>
        <taxon>Pseudomonadaceae</taxon>
        <taxon>Pseudomonas</taxon>
    </lineage>
</organism>
<sequence>MGWSATFNGVWTFSAPAEEELRNEAEQQKWQVLNGAASWLLKNSLQFKVNVGVATSADQARLLAHKQYCIALSDIDQQSGYPTNIAWPVAHY</sequence>
<reference evidence="1 2" key="1">
    <citation type="submission" date="2024-10" db="EMBL/GenBank/DDBJ databases">
        <title>Whole genome of Pseudomonas sp Strain RB5.</title>
        <authorList>
            <person name="Selami N."/>
        </authorList>
    </citation>
    <scope>NUCLEOTIDE SEQUENCE [LARGE SCALE GENOMIC DNA]</scope>
    <source>
        <strain evidence="1 2">RB5</strain>
    </source>
</reference>
<evidence type="ECO:0000313" key="2">
    <source>
        <dbReference type="Proteomes" id="UP001605918"/>
    </source>
</evidence>
<protein>
    <submittedName>
        <fullName evidence="1">Tail fiber assembly protein</fullName>
    </submittedName>
</protein>
<dbReference type="EMBL" id="JBIEIL010000005">
    <property type="protein sequence ID" value="MFG6205312.1"/>
    <property type="molecule type" value="Genomic_DNA"/>
</dbReference>
<dbReference type="InterPro" id="IPR003458">
    <property type="entry name" value="Phage_T4_Gp38_tail_assem"/>
</dbReference>
<gene>
    <name evidence="1" type="ORF">ACGSLL_13170</name>
</gene>